<evidence type="ECO:0000256" key="5">
    <source>
        <dbReference type="SAM" id="MobiDB-lite"/>
    </source>
</evidence>
<keyword evidence="1" id="KW-0963">Cytoplasm</keyword>
<dbReference type="InterPro" id="IPR045864">
    <property type="entry name" value="aa-tRNA-synth_II/BPL/LPL"/>
</dbReference>
<evidence type="ECO:0000256" key="3">
    <source>
        <dbReference type="ARBA" id="ARBA00022741"/>
    </source>
</evidence>
<evidence type="ECO:0000313" key="7">
    <source>
        <dbReference type="EMBL" id="KAF7138645.1"/>
    </source>
</evidence>
<feature type="compositionally biased region" description="Polar residues" evidence="5">
    <location>
        <begin position="155"/>
        <end position="165"/>
    </location>
</feature>
<sequence>MRFLAETLDDDKTQRKSDSLLLCCRYGAPPHGGFGVGLEHVVMLFCALNNIRKTSLFPRDPLRITPVLSPYTISDNSNEFSLCKPPLFSETSVFLRRIQLQSVSMTKQHTSRFENRTNREYRASEKALRKRTEARDTERIEPNNAIPPLPKWANLGSSSAAYAKE</sequence>
<feature type="domain" description="Aminoacyl-tRNA synthetase class II (D/K/N)" evidence="6">
    <location>
        <begin position="2"/>
        <end position="60"/>
    </location>
</feature>
<name>A0A834GTI7_RHOSS</name>
<keyword evidence="2" id="KW-0436">Ligase</keyword>
<reference evidence="7" key="1">
    <citation type="submission" date="2019-11" db="EMBL/GenBank/DDBJ databases">
        <authorList>
            <person name="Liu Y."/>
            <person name="Hou J."/>
            <person name="Li T.-Q."/>
            <person name="Guan C.-H."/>
            <person name="Wu X."/>
            <person name="Wu H.-Z."/>
            <person name="Ling F."/>
            <person name="Zhang R."/>
            <person name="Shi X.-G."/>
            <person name="Ren J.-P."/>
            <person name="Chen E.-F."/>
            <person name="Sun J.-M."/>
        </authorList>
    </citation>
    <scope>NUCLEOTIDE SEQUENCE</scope>
    <source>
        <strain evidence="7">Adult_tree_wgs_1</strain>
        <tissue evidence="7">Leaves</tissue>
    </source>
</reference>
<protein>
    <recommendedName>
        <fullName evidence="6">Aminoacyl-tRNA synthetase class II (D/K/N) domain-containing protein</fullName>
    </recommendedName>
</protein>
<organism evidence="7 8">
    <name type="scientific">Rhododendron simsii</name>
    <name type="common">Sims's rhododendron</name>
    <dbReference type="NCBI Taxonomy" id="118357"/>
    <lineage>
        <taxon>Eukaryota</taxon>
        <taxon>Viridiplantae</taxon>
        <taxon>Streptophyta</taxon>
        <taxon>Embryophyta</taxon>
        <taxon>Tracheophyta</taxon>
        <taxon>Spermatophyta</taxon>
        <taxon>Magnoliopsida</taxon>
        <taxon>eudicotyledons</taxon>
        <taxon>Gunneridae</taxon>
        <taxon>Pentapetalae</taxon>
        <taxon>asterids</taxon>
        <taxon>Ericales</taxon>
        <taxon>Ericaceae</taxon>
        <taxon>Ericoideae</taxon>
        <taxon>Rhodoreae</taxon>
        <taxon>Rhododendron</taxon>
    </lineage>
</organism>
<dbReference type="SUPFAM" id="SSF55681">
    <property type="entry name" value="Class II aaRS and biotin synthetases"/>
    <property type="match status" value="1"/>
</dbReference>
<dbReference type="PANTHER" id="PTHR43450:SF1">
    <property type="entry name" value="ASPARTATE--TRNA LIGASE, CYTOPLASMIC"/>
    <property type="match status" value="1"/>
</dbReference>
<proteinExistence type="predicted"/>
<gene>
    <name evidence="7" type="ORF">RHSIM_Rhsim07G0112700</name>
</gene>
<dbReference type="GO" id="GO:0006422">
    <property type="term" value="P:aspartyl-tRNA aminoacylation"/>
    <property type="evidence" value="ECO:0007669"/>
    <property type="project" value="InterPro"/>
</dbReference>
<dbReference type="AlphaFoldDB" id="A0A834GTI7"/>
<dbReference type="GO" id="GO:0003723">
    <property type="term" value="F:RNA binding"/>
    <property type="evidence" value="ECO:0007669"/>
    <property type="project" value="TreeGrafter"/>
</dbReference>
<comment type="caution">
    <text evidence="7">The sequence shown here is derived from an EMBL/GenBank/DDBJ whole genome shotgun (WGS) entry which is preliminary data.</text>
</comment>
<evidence type="ECO:0000256" key="4">
    <source>
        <dbReference type="ARBA" id="ARBA00022840"/>
    </source>
</evidence>
<evidence type="ECO:0000313" key="8">
    <source>
        <dbReference type="Proteomes" id="UP000626092"/>
    </source>
</evidence>
<feature type="region of interest" description="Disordered" evidence="5">
    <location>
        <begin position="124"/>
        <end position="165"/>
    </location>
</feature>
<evidence type="ECO:0000256" key="2">
    <source>
        <dbReference type="ARBA" id="ARBA00022598"/>
    </source>
</evidence>
<keyword evidence="4" id="KW-0067">ATP-binding</keyword>
<dbReference type="Gene3D" id="3.30.930.10">
    <property type="entry name" value="Bira Bifunctional Protein, Domain 2"/>
    <property type="match status" value="1"/>
</dbReference>
<accession>A0A834GTI7</accession>
<evidence type="ECO:0000256" key="1">
    <source>
        <dbReference type="ARBA" id="ARBA00022490"/>
    </source>
</evidence>
<dbReference type="OrthoDB" id="372395at2759"/>
<dbReference type="GO" id="GO:0017101">
    <property type="term" value="C:aminoacyl-tRNA synthetase multienzyme complex"/>
    <property type="evidence" value="ECO:0007669"/>
    <property type="project" value="TreeGrafter"/>
</dbReference>
<dbReference type="EMBL" id="WJXA01000007">
    <property type="protein sequence ID" value="KAF7138645.1"/>
    <property type="molecule type" value="Genomic_DNA"/>
</dbReference>
<keyword evidence="3" id="KW-0547">Nucleotide-binding</keyword>
<dbReference type="GO" id="GO:0004815">
    <property type="term" value="F:aspartate-tRNA ligase activity"/>
    <property type="evidence" value="ECO:0007669"/>
    <property type="project" value="InterPro"/>
</dbReference>
<dbReference type="Pfam" id="PF00152">
    <property type="entry name" value="tRNA-synt_2"/>
    <property type="match status" value="1"/>
</dbReference>
<keyword evidence="8" id="KW-1185">Reference proteome</keyword>
<dbReference type="InterPro" id="IPR004523">
    <property type="entry name" value="Asp-tRNA_synthase_2"/>
</dbReference>
<dbReference type="PANTHER" id="PTHR43450">
    <property type="entry name" value="ASPARTYL-TRNA SYNTHETASE"/>
    <property type="match status" value="1"/>
</dbReference>
<evidence type="ECO:0000259" key="6">
    <source>
        <dbReference type="Pfam" id="PF00152"/>
    </source>
</evidence>
<dbReference type="Proteomes" id="UP000626092">
    <property type="component" value="Unassembled WGS sequence"/>
</dbReference>
<dbReference type="InterPro" id="IPR004364">
    <property type="entry name" value="Aa-tRNA-synt_II"/>
</dbReference>
<feature type="compositionally biased region" description="Basic and acidic residues" evidence="5">
    <location>
        <begin position="124"/>
        <end position="141"/>
    </location>
</feature>
<dbReference type="GO" id="GO:0005829">
    <property type="term" value="C:cytosol"/>
    <property type="evidence" value="ECO:0007669"/>
    <property type="project" value="TreeGrafter"/>
</dbReference>
<dbReference type="GO" id="GO:0005524">
    <property type="term" value="F:ATP binding"/>
    <property type="evidence" value="ECO:0007669"/>
    <property type="project" value="InterPro"/>
</dbReference>